<protein>
    <recommendedName>
        <fullName evidence="8">Propionate 3-nitronate monooxygenase</fullName>
    </recommendedName>
</protein>
<dbReference type="InterPro" id="IPR004136">
    <property type="entry name" value="NMO"/>
</dbReference>
<evidence type="ECO:0000256" key="8">
    <source>
        <dbReference type="ARBA" id="ARBA00031155"/>
    </source>
</evidence>
<dbReference type="Gene3D" id="3.20.20.70">
    <property type="entry name" value="Aldolase class I"/>
    <property type="match status" value="1"/>
</dbReference>
<organism evidence="10 11">
    <name type="scientific">Cryobacterium flavum</name>
    <dbReference type="NCBI Taxonomy" id="1424659"/>
    <lineage>
        <taxon>Bacteria</taxon>
        <taxon>Bacillati</taxon>
        <taxon>Actinomycetota</taxon>
        <taxon>Actinomycetes</taxon>
        <taxon>Micrococcales</taxon>
        <taxon>Microbacteriaceae</taxon>
        <taxon>Cryobacterium</taxon>
    </lineage>
</organism>
<dbReference type="EMBL" id="SOFD01000035">
    <property type="protein sequence ID" value="TFB74509.1"/>
    <property type="molecule type" value="Genomic_DNA"/>
</dbReference>
<comment type="cofactor">
    <cofactor evidence="1">
        <name>FMN</name>
        <dbReference type="ChEBI" id="CHEBI:58210"/>
    </cofactor>
</comment>
<evidence type="ECO:0000256" key="5">
    <source>
        <dbReference type="ARBA" id="ARBA00022643"/>
    </source>
</evidence>
<evidence type="ECO:0000256" key="2">
    <source>
        <dbReference type="ARBA" id="ARBA00009881"/>
    </source>
</evidence>
<proteinExistence type="inferred from homology"/>
<dbReference type="SUPFAM" id="SSF51412">
    <property type="entry name" value="Inosine monophosphate dehydrogenase (IMPDH)"/>
    <property type="match status" value="1"/>
</dbReference>
<dbReference type="CDD" id="cd04730">
    <property type="entry name" value="NPD_like"/>
    <property type="match status" value="1"/>
</dbReference>
<sequence>MPQRSWHRPDLCQGARGERLIRARRYSPTPNRSSFQLLEQRSNLLRSPVFTLTALEIPIIAAPMAGGASTPNLACAVSEAGGLGFLAGGYKTPEALAEQIVDVQQRTDHAFGVNLFIPQPPLTDRAAVETYRDALGREYSAATFGEIADADDDWFAEKVAVVIEHRVPVLSFTFGLPPRDAAERMHTAGSFLIATVTSVAEALQAVDRGVDALCVQGPESGGHRATFTTSDEPGTLALGELLIAIREVVTLPLIAAGGIHSGGQIASLLANGAAAVQLGTAFLRTDESGANPAHQSALLDPRFTETVITRAFSGRPARGLSNAFITAHDASAPHEYPQVHHLTKGLRADAARRGDPHGLALWAGTGFREASTGPAAAVLLGLWIDARAAVSS</sequence>
<keyword evidence="11" id="KW-1185">Reference proteome</keyword>
<comment type="catalytic activity">
    <reaction evidence="9">
        <text>3 propionate 3-nitronate + 3 O2 + H2O = 3 3-oxopropanoate + 2 nitrate + nitrite + H2O2 + 3 H(+)</text>
        <dbReference type="Rhea" id="RHEA:57332"/>
        <dbReference type="ChEBI" id="CHEBI:15377"/>
        <dbReference type="ChEBI" id="CHEBI:15378"/>
        <dbReference type="ChEBI" id="CHEBI:15379"/>
        <dbReference type="ChEBI" id="CHEBI:16240"/>
        <dbReference type="ChEBI" id="CHEBI:16301"/>
        <dbReference type="ChEBI" id="CHEBI:17632"/>
        <dbReference type="ChEBI" id="CHEBI:33190"/>
        <dbReference type="ChEBI" id="CHEBI:136067"/>
    </reaction>
</comment>
<keyword evidence="5" id="KW-0288">FMN</keyword>
<keyword evidence="7 10" id="KW-0503">Monooxygenase</keyword>
<evidence type="ECO:0000256" key="1">
    <source>
        <dbReference type="ARBA" id="ARBA00001917"/>
    </source>
</evidence>
<dbReference type="SMART" id="SM01240">
    <property type="entry name" value="IMPDH"/>
    <property type="match status" value="1"/>
</dbReference>
<comment type="caution">
    <text evidence="10">The sequence shown here is derived from an EMBL/GenBank/DDBJ whole genome shotgun (WGS) entry which is preliminary data.</text>
</comment>
<evidence type="ECO:0000313" key="10">
    <source>
        <dbReference type="EMBL" id="TFB74509.1"/>
    </source>
</evidence>
<evidence type="ECO:0000256" key="3">
    <source>
        <dbReference type="ARBA" id="ARBA00022575"/>
    </source>
</evidence>
<evidence type="ECO:0000313" key="11">
    <source>
        <dbReference type="Proteomes" id="UP000298252"/>
    </source>
</evidence>
<keyword evidence="3" id="KW-0216">Detoxification</keyword>
<dbReference type="Proteomes" id="UP000298252">
    <property type="component" value="Unassembled WGS sequence"/>
</dbReference>
<keyword evidence="6" id="KW-0560">Oxidoreductase</keyword>
<dbReference type="PANTHER" id="PTHR42747:SF3">
    <property type="entry name" value="NITRONATE MONOOXYGENASE-RELATED"/>
    <property type="match status" value="1"/>
</dbReference>
<name>A0ABY2I185_9MICO</name>
<evidence type="ECO:0000256" key="6">
    <source>
        <dbReference type="ARBA" id="ARBA00023002"/>
    </source>
</evidence>
<evidence type="ECO:0000256" key="7">
    <source>
        <dbReference type="ARBA" id="ARBA00023033"/>
    </source>
</evidence>
<accession>A0ABY2I185</accession>
<comment type="similarity">
    <text evidence="2">Belongs to the nitronate monooxygenase family. NMO class I subfamily.</text>
</comment>
<evidence type="ECO:0000256" key="9">
    <source>
        <dbReference type="ARBA" id="ARBA00049401"/>
    </source>
</evidence>
<dbReference type="PANTHER" id="PTHR42747">
    <property type="entry name" value="NITRONATE MONOOXYGENASE-RELATED"/>
    <property type="match status" value="1"/>
</dbReference>
<reference evidence="10 11" key="1">
    <citation type="submission" date="2019-03" db="EMBL/GenBank/DDBJ databases">
        <title>Genomics of glacier-inhabiting Cryobacterium strains.</title>
        <authorList>
            <person name="Liu Q."/>
            <person name="Xin Y.-H."/>
        </authorList>
    </citation>
    <scope>NUCLEOTIDE SEQUENCE [LARGE SCALE GENOMIC DNA]</scope>
    <source>
        <strain evidence="10 11">Hh8</strain>
    </source>
</reference>
<gene>
    <name evidence="10" type="ORF">E3O21_14135</name>
</gene>
<dbReference type="InterPro" id="IPR013785">
    <property type="entry name" value="Aldolase_TIM"/>
</dbReference>
<keyword evidence="4" id="KW-0285">Flavoprotein</keyword>
<dbReference type="Pfam" id="PF03060">
    <property type="entry name" value="NMO"/>
    <property type="match status" value="1"/>
</dbReference>
<evidence type="ECO:0000256" key="4">
    <source>
        <dbReference type="ARBA" id="ARBA00022630"/>
    </source>
</evidence>
<dbReference type="GO" id="GO:0004497">
    <property type="term" value="F:monooxygenase activity"/>
    <property type="evidence" value="ECO:0007669"/>
    <property type="project" value="UniProtKB-KW"/>
</dbReference>